<dbReference type="InterPro" id="IPR043129">
    <property type="entry name" value="ATPase_NBD"/>
</dbReference>
<keyword evidence="4" id="KW-1185">Reference proteome</keyword>
<dbReference type="RefSeq" id="WP_024502254.1">
    <property type="nucleotide sequence ID" value="NZ_CP015062.1"/>
</dbReference>
<dbReference type="SUPFAM" id="SSF46785">
    <property type="entry name" value="Winged helix' DNA-binding domain"/>
    <property type="match status" value="1"/>
</dbReference>
<dbReference type="Proteomes" id="UP001060070">
    <property type="component" value="Chromosome"/>
</dbReference>
<evidence type="ECO:0000313" key="4">
    <source>
        <dbReference type="Proteomes" id="UP001060070"/>
    </source>
</evidence>
<dbReference type="EMBL" id="CP088147">
    <property type="protein sequence ID" value="UTU51597.1"/>
    <property type="molecule type" value="Genomic_DNA"/>
</dbReference>
<dbReference type="PANTHER" id="PTHR18964:SF149">
    <property type="entry name" value="BIFUNCTIONAL UDP-N-ACETYLGLUCOSAMINE 2-EPIMERASE_N-ACETYLMANNOSAMINE KINASE"/>
    <property type="match status" value="1"/>
</dbReference>
<dbReference type="InterPro" id="IPR000835">
    <property type="entry name" value="HTH_MarR-typ"/>
</dbReference>
<evidence type="ECO:0000259" key="2">
    <source>
        <dbReference type="Pfam" id="PF12802"/>
    </source>
</evidence>
<dbReference type="InterPro" id="IPR036390">
    <property type="entry name" value="WH_DNA-bd_sf"/>
</dbReference>
<dbReference type="InterPro" id="IPR000600">
    <property type="entry name" value="ROK"/>
</dbReference>
<evidence type="ECO:0000256" key="1">
    <source>
        <dbReference type="ARBA" id="ARBA00006479"/>
    </source>
</evidence>
<accession>A0AB38TAM9</accession>
<dbReference type="InterPro" id="IPR049874">
    <property type="entry name" value="ROK_cs"/>
</dbReference>
<dbReference type="AlphaFoldDB" id="A0AB38TAM9"/>
<name>A0AB38TAM9_9HYPH</name>
<dbReference type="Gene3D" id="1.10.10.10">
    <property type="entry name" value="Winged helix-like DNA-binding domain superfamily/Winged helix DNA-binding domain"/>
    <property type="match status" value="1"/>
</dbReference>
<feature type="domain" description="HTH marR-type" evidence="2">
    <location>
        <begin position="21"/>
        <end position="65"/>
    </location>
</feature>
<gene>
    <name evidence="3" type="ORF">LRP29_29735</name>
</gene>
<dbReference type="KEGG" id="mcic:A4R28_29360"/>
<dbReference type="PANTHER" id="PTHR18964">
    <property type="entry name" value="ROK (REPRESSOR, ORF, KINASE) FAMILY"/>
    <property type="match status" value="1"/>
</dbReference>
<comment type="similarity">
    <text evidence="1">Belongs to the ROK (NagC/XylR) family.</text>
</comment>
<dbReference type="PROSITE" id="PS01125">
    <property type="entry name" value="ROK"/>
    <property type="match status" value="1"/>
</dbReference>
<dbReference type="Pfam" id="PF00480">
    <property type="entry name" value="ROK"/>
    <property type="match status" value="1"/>
</dbReference>
<protein>
    <submittedName>
        <fullName evidence="3">ROK family transcriptional regulator</fullName>
    </submittedName>
</protein>
<dbReference type="Pfam" id="PF12802">
    <property type="entry name" value="MarR_2"/>
    <property type="match status" value="1"/>
</dbReference>
<proteinExistence type="inferred from homology"/>
<sequence length="405" mass="43733">MNHVTFASSSPRRIRQSNSVATLNALHRFGPLSRADLARHMGVNRSSAGNIVLELVEAGLVREVAENDVANPAGQPRAGRPGILVEIVPEAVFFAGIEIGVEHMTCVEIDLAGKIVRSAMTRFEGHDSDPEAAVHMAIEQVFLEMRKDSLARCQGIGIAVPGQMNQDGFIHVAPILGWRNVDLTGLARSLLPAEIPVSAENDGNAFGIGITYSQPEAASGVTFFMVIENGVGGGIVIDGKLFRGGNGLAGEVGHLKTRNPTYRNLEQAFGRDRILSSYRQYRPDADLDLFLRDVRDRVPQAVQLAEEWAVLFAFAVVQISRLIDPNRIVLGGSVAELYPLVAARVDAHIRELQAATFPIPEIVFNESAIYGAAFGAACMMHQRFMSLDNQMLNKDAVSGPDASAS</sequence>
<dbReference type="InterPro" id="IPR036388">
    <property type="entry name" value="WH-like_DNA-bd_sf"/>
</dbReference>
<evidence type="ECO:0000313" key="3">
    <source>
        <dbReference type="EMBL" id="UTU51597.1"/>
    </source>
</evidence>
<reference evidence="3 4" key="1">
    <citation type="journal article" date="2022" name="Microbiol. Resour. Announc.">
        <title>Complete Genome Sequence of Mesorhizobium ciceri Strain R30, a Rhizobium Used as a Commercial Inoculant for Chickpea in Argentina.</title>
        <authorList>
            <person name="Foresto E."/>
            <person name="Revale S."/>
            <person name="Primo E."/>
            <person name="Nievas F."/>
            <person name="Carezzano E."/>
            <person name="Puente M."/>
            <person name="Alzari P."/>
            <person name="Mart M."/>
            <person name="Ben-Assaya M."/>
            <person name="Mornico D."/>
            <person name="Santoro M."/>
            <person name="Mart F."/>
            <person name="Giordano W."/>
            <person name="Bogino P."/>
        </authorList>
    </citation>
    <scope>NUCLEOTIDE SEQUENCE [LARGE SCALE GENOMIC DNA]</scope>
    <source>
        <strain evidence="3 4">R30</strain>
    </source>
</reference>
<dbReference type="Gene3D" id="3.30.420.40">
    <property type="match status" value="2"/>
</dbReference>
<dbReference type="GO" id="GO:0003700">
    <property type="term" value="F:DNA-binding transcription factor activity"/>
    <property type="evidence" value="ECO:0007669"/>
    <property type="project" value="InterPro"/>
</dbReference>
<dbReference type="SUPFAM" id="SSF53067">
    <property type="entry name" value="Actin-like ATPase domain"/>
    <property type="match status" value="1"/>
</dbReference>
<organism evidence="3 4">
    <name type="scientific">Mesorhizobium ciceri</name>
    <dbReference type="NCBI Taxonomy" id="39645"/>
    <lineage>
        <taxon>Bacteria</taxon>
        <taxon>Pseudomonadati</taxon>
        <taxon>Pseudomonadota</taxon>
        <taxon>Alphaproteobacteria</taxon>
        <taxon>Hyphomicrobiales</taxon>
        <taxon>Phyllobacteriaceae</taxon>
        <taxon>Mesorhizobium</taxon>
    </lineage>
</organism>